<gene>
    <name evidence="1" type="ORF">MANY_01580</name>
</gene>
<dbReference type="EMBL" id="AP022620">
    <property type="protein sequence ID" value="BBZ74821.1"/>
    <property type="molecule type" value="Genomic_DNA"/>
</dbReference>
<sequence>MTESVQLNPPTAHGDVATQSAGLLHPIARKPDGQTVRIEVVAESVVDSVEFTFQCDLILAERQQTRLQWLGLTQREAIEGQVIEVGLHREPARPQLQHQRIRVRAPDHDVVADPAAARRVEVHLHAKSFFRNHHLPEQAVSHSAARLGTMSQVILGAEKTEIIGYRHPR</sequence>
<evidence type="ECO:0000313" key="2">
    <source>
        <dbReference type="Proteomes" id="UP000467249"/>
    </source>
</evidence>
<name>A0A6N4W602_9MYCO</name>
<dbReference type="KEGG" id="many:MANY_01580"/>
<protein>
    <submittedName>
        <fullName evidence="1">Uncharacterized protein</fullName>
    </submittedName>
</protein>
<accession>A0A6N4W602</accession>
<dbReference type="AlphaFoldDB" id="A0A6N4W602"/>
<dbReference type="Proteomes" id="UP000467249">
    <property type="component" value="Chromosome"/>
</dbReference>
<keyword evidence="2" id="KW-1185">Reference proteome</keyword>
<evidence type="ECO:0000313" key="1">
    <source>
        <dbReference type="EMBL" id="BBZ74821.1"/>
    </source>
</evidence>
<proteinExistence type="predicted"/>
<organism evidence="1 2">
    <name type="scientific">Mycolicibacterium anyangense</name>
    <dbReference type="NCBI Taxonomy" id="1431246"/>
    <lineage>
        <taxon>Bacteria</taxon>
        <taxon>Bacillati</taxon>
        <taxon>Actinomycetota</taxon>
        <taxon>Actinomycetes</taxon>
        <taxon>Mycobacteriales</taxon>
        <taxon>Mycobacteriaceae</taxon>
        <taxon>Mycolicibacterium</taxon>
    </lineage>
</organism>
<reference evidence="1 2" key="1">
    <citation type="journal article" date="2019" name="Emerg. Microbes Infect.">
        <title>Comprehensive subspecies identification of 175 nontuberculous mycobacteria species based on 7547 genomic profiles.</title>
        <authorList>
            <person name="Matsumoto Y."/>
            <person name="Kinjo T."/>
            <person name="Motooka D."/>
            <person name="Nabeya D."/>
            <person name="Jung N."/>
            <person name="Uechi K."/>
            <person name="Horii T."/>
            <person name="Iida T."/>
            <person name="Fujita J."/>
            <person name="Nakamura S."/>
        </authorList>
    </citation>
    <scope>NUCLEOTIDE SEQUENCE [LARGE SCALE GENOMIC DNA]</scope>
    <source>
        <strain evidence="1 2">JCM 30275</strain>
    </source>
</reference>